<gene>
    <name evidence="2" type="ORF">AVW13_16020</name>
    <name evidence="3" type="ORF">NCTC12391_02145</name>
</gene>
<dbReference type="Proteomes" id="UP000386281">
    <property type="component" value="Unassembled WGS sequence"/>
</dbReference>
<reference evidence="4" key="1">
    <citation type="submission" date="2016-01" db="EMBL/GenBank/DDBJ databases">
        <title>Draft genome of Chromobacterium sp. F49.</title>
        <authorList>
            <person name="Hong K.W."/>
        </authorList>
    </citation>
    <scope>NUCLEOTIDE SEQUENCE [LARGE SCALE GENOMIC DNA]</scope>
    <source>
        <strain evidence="4">M40</strain>
    </source>
</reference>
<dbReference type="PANTHER" id="PTHR36178">
    <property type="entry name" value="SLR0625 PROTEIN"/>
    <property type="match status" value="1"/>
</dbReference>
<evidence type="ECO:0000313" key="3">
    <source>
        <dbReference type="EMBL" id="VEW13935.1"/>
    </source>
</evidence>
<feature type="transmembrane region" description="Helical" evidence="1">
    <location>
        <begin position="302"/>
        <end position="320"/>
    </location>
</feature>
<dbReference type="AlphaFoldDB" id="A0A161RSM8"/>
<feature type="transmembrane region" description="Helical" evidence="1">
    <location>
        <begin position="67"/>
        <end position="85"/>
    </location>
</feature>
<reference evidence="3 5" key="3">
    <citation type="submission" date="2019-02" db="EMBL/GenBank/DDBJ databases">
        <authorList>
            <consortium name="Pathogen Informatics"/>
        </authorList>
    </citation>
    <scope>NUCLEOTIDE SEQUENCE [LARGE SCALE GENOMIC DNA]</scope>
    <source>
        <strain evidence="3 5">3012STDY7078520</strain>
    </source>
</reference>
<dbReference type="RefSeq" id="WP_063250680.1">
    <property type="nucleotide sequence ID" value="NZ_CAACXN010000015.1"/>
</dbReference>
<dbReference type="GO" id="GO:0016020">
    <property type="term" value="C:membrane"/>
    <property type="evidence" value="ECO:0007669"/>
    <property type="project" value="InterPro"/>
</dbReference>
<accession>A0A161RSM8</accession>
<reference evidence="2" key="2">
    <citation type="submission" date="2016-01" db="EMBL/GenBank/DDBJ databases">
        <authorList>
            <person name="Hong K.W."/>
        </authorList>
    </citation>
    <scope>NUCLEOTIDE SEQUENCE</scope>
    <source>
        <strain evidence="2">M40</strain>
    </source>
</reference>
<dbReference type="STRING" id="33889.AVW13_16020"/>
<evidence type="ECO:0000313" key="5">
    <source>
        <dbReference type="Proteomes" id="UP000386281"/>
    </source>
</evidence>
<dbReference type="EMBL" id="CAACXN010000015">
    <property type="protein sequence ID" value="VEW13935.1"/>
    <property type="molecule type" value="Genomic_DNA"/>
</dbReference>
<organism evidence="3 5">
    <name type="scientific">Brevibacterium casei</name>
    <dbReference type="NCBI Taxonomy" id="33889"/>
    <lineage>
        <taxon>Bacteria</taxon>
        <taxon>Bacillati</taxon>
        <taxon>Actinomycetota</taxon>
        <taxon>Actinomycetes</taxon>
        <taxon>Micrococcales</taxon>
        <taxon>Brevibacteriaceae</taxon>
        <taxon>Brevibacterium</taxon>
    </lineage>
</organism>
<dbReference type="GO" id="GO:0015501">
    <property type="term" value="F:glutamate:sodium symporter activity"/>
    <property type="evidence" value="ECO:0007669"/>
    <property type="project" value="InterPro"/>
</dbReference>
<dbReference type="PANTHER" id="PTHR36178:SF1">
    <property type="entry name" value="SODIUM_GLUTAMATE SYMPORTER"/>
    <property type="match status" value="1"/>
</dbReference>
<protein>
    <submittedName>
        <fullName evidence="2">Sodium:glutamate symporter</fullName>
    </submittedName>
</protein>
<feature type="transmembrane region" description="Helical" evidence="1">
    <location>
        <begin position="419"/>
        <end position="442"/>
    </location>
</feature>
<feature type="transmembrane region" description="Helical" evidence="1">
    <location>
        <begin position="167"/>
        <end position="186"/>
    </location>
</feature>
<feature type="transmembrane region" description="Helical" evidence="1">
    <location>
        <begin position="359"/>
        <end position="379"/>
    </location>
</feature>
<dbReference type="EMBL" id="LQQR01000044">
    <property type="protein sequence ID" value="KZE13419.1"/>
    <property type="molecule type" value="Genomic_DNA"/>
</dbReference>
<feature type="transmembrane region" description="Helical" evidence="1">
    <location>
        <begin position="391"/>
        <end position="413"/>
    </location>
</feature>
<sequence>MDPTPFTPYALLVDAGLIGGLLVIGTILRARIRVLQTMMVPAGVIAGFIGLAFGPNGLGWLPFSDQLGTYSSLLIVVVFACLSLTSDFNIFKIGRSVAGFASYGVLIYATQTALGMGLVLFLLGPLLGAPDHVGLLLFAGWAGGFGSAAAIGTVFTEAGDPSVQSLAFTAATVGMLTGIIGGIIQAKFGAKKGYAREFAGIGTVPTELRTGVLDHDEDKPRIGTHMFSASAIESLTFQAGIIVAVAAGAYGVNLILGDLMPAVTFPLFSIAFIVGLLLRGILVSTKTTKFIDKETQNSISGTATDVLIVCGIASVVPSFVADQWLSLLILFIVGLALCLFLGLVVAPRVMSEGWFERQLFTWGWATGAVATGIALLRIVDPKLKSRTLEDFSLAYLPVIPVEIAAVTFAPLLVIAGAAWAVVGIWGAIAVAAAAVALSIMAANRRELVPTA</sequence>
<dbReference type="InterPro" id="IPR004445">
    <property type="entry name" value="GltS"/>
</dbReference>
<evidence type="ECO:0000313" key="2">
    <source>
        <dbReference type="EMBL" id="KZE13419.1"/>
    </source>
</evidence>
<keyword evidence="1" id="KW-0472">Membrane</keyword>
<feature type="transmembrane region" description="Helical" evidence="1">
    <location>
        <begin position="135"/>
        <end position="155"/>
    </location>
</feature>
<feature type="transmembrane region" description="Helical" evidence="1">
    <location>
        <begin position="235"/>
        <end position="256"/>
    </location>
</feature>
<dbReference type="Proteomes" id="UP000076612">
    <property type="component" value="Unassembled WGS sequence"/>
</dbReference>
<feature type="transmembrane region" description="Helical" evidence="1">
    <location>
        <begin position="327"/>
        <end position="347"/>
    </location>
</feature>
<name>A0A161RSM8_9MICO</name>
<dbReference type="GO" id="GO:0015813">
    <property type="term" value="P:L-glutamate transmembrane transport"/>
    <property type="evidence" value="ECO:0007669"/>
    <property type="project" value="InterPro"/>
</dbReference>
<evidence type="ECO:0000313" key="4">
    <source>
        <dbReference type="Proteomes" id="UP000076612"/>
    </source>
</evidence>
<feature type="transmembrane region" description="Helical" evidence="1">
    <location>
        <begin position="6"/>
        <end position="28"/>
    </location>
</feature>
<feature type="transmembrane region" description="Helical" evidence="1">
    <location>
        <begin position="263"/>
        <end position="282"/>
    </location>
</feature>
<evidence type="ECO:0000256" key="1">
    <source>
        <dbReference type="SAM" id="Phobius"/>
    </source>
</evidence>
<feature type="transmembrane region" description="Helical" evidence="1">
    <location>
        <begin position="40"/>
        <end position="61"/>
    </location>
</feature>
<feature type="transmembrane region" description="Helical" evidence="1">
    <location>
        <begin position="97"/>
        <end position="123"/>
    </location>
</feature>
<keyword evidence="1" id="KW-0812">Transmembrane</keyword>
<keyword evidence="1" id="KW-1133">Transmembrane helix</keyword>
<proteinExistence type="predicted"/>